<name>A0A0K2UGR4_LEPSM</name>
<reference evidence="1" key="1">
    <citation type="submission" date="2014-05" db="EMBL/GenBank/DDBJ databases">
        <authorList>
            <person name="Chronopoulou M."/>
        </authorList>
    </citation>
    <scope>NUCLEOTIDE SEQUENCE</scope>
    <source>
        <tissue evidence="1">Whole organism</tissue>
    </source>
</reference>
<accession>A0A0K2UGR4</accession>
<organism evidence="1">
    <name type="scientific">Lepeophtheirus salmonis</name>
    <name type="common">Salmon louse</name>
    <name type="synonym">Caligus salmonis</name>
    <dbReference type="NCBI Taxonomy" id="72036"/>
    <lineage>
        <taxon>Eukaryota</taxon>
        <taxon>Metazoa</taxon>
        <taxon>Ecdysozoa</taxon>
        <taxon>Arthropoda</taxon>
        <taxon>Crustacea</taxon>
        <taxon>Multicrustacea</taxon>
        <taxon>Hexanauplia</taxon>
        <taxon>Copepoda</taxon>
        <taxon>Siphonostomatoida</taxon>
        <taxon>Caligidae</taxon>
        <taxon>Lepeophtheirus</taxon>
    </lineage>
</organism>
<proteinExistence type="predicted"/>
<sequence>MRLNQNSPKENT</sequence>
<evidence type="ECO:0000313" key="1">
    <source>
        <dbReference type="EMBL" id="CDW37177.1"/>
    </source>
</evidence>
<dbReference type="EMBL" id="HACA01019816">
    <property type="protein sequence ID" value="CDW37177.1"/>
    <property type="molecule type" value="Transcribed_RNA"/>
</dbReference>
<protein>
    <submittedName>
        <fullName evidence="1">Uncharacterized protein</fullName>
    </submittedName>
</protein>